<dbReference type="Proteomes" id="UP000677913">
    <property type="component" value="Unassembled WGS sequence"/>
</dbReference>
<evidence type="ECO:0000256" key="3">
    <source>
        <dbReference type="ARBA" id="ARBA00022989"/>
    </source>
</evidence>
<protein>
    <recommendedName>
        <fullName evidence="6">Transport permease protein</fullName>
    </recommendedName>
</protein>
<comment type="subcellular location">
    <subcellularLocation>
        <location evidence="6">Cell membrane</location>
        <topology evidence="6">Multi-pass membrane protein</topology>
    </subcellularLocation>
    <subcellularLocation>
        <location evidence="1">Membrane</location>
        <topology evidence="1">Multi-pass membrane protein</topology>
    </subcellularLocation>
</comment>
<comment type="similarity">
    <text evidence="6">Belongs to the ABC-2 integral membrane protein family.</text>
</comment>
<evidence type="ECO:0000259" key="7">
    <source>
        <dbReference type="PROSITE" id="PS51012"/>
    </source>
</evidence>
<name>A0A8J7WQL1_9ACTN</name>
<dbReference type="AlphaFoldDB" id="A0A8J7WQL1"/>
<feature type="transmembrane region" description="Helical" evidence="6">
    <location>
        <begin position="180"/>
        <end position="198"/>
    </location>
</feature>
<gene>
    <name evidence="8" type="ORF">KGA66_14610</name>
</gene>
<keyword evidence="6" id="KW-0813">Transport</keyword>
<evidence type="ECO:0000256" key="6">
    <source>
        <dbReference type="RuleBase" id="RU361157"/>
    </source>
</evidence>
<dbReference type="PIRSF" id="PIRSF006648">
    <property type="entry name" value="DrrB"/>
    <property type="match status" value="1"/>
</dbReference>
<dbReference type="PANTHER" id="PTHR43229:SF2">
    <property type="entry name" value="NODULATION PROTEIN J"/>
    <property type="match status" value="1"/>
</dbReference>
<keyword evidence="4 6" id="KW-0472">Membrane</keyword>
<proteinExistence type="inferred from homology"/>
<evidence type="ECO:0000256" key="2">
    <source>
        <dbReference type="ARBA" id="ARBA00022692"/>
    </source>
</evidence>
<feature type="domain" description="ABC transmembrane type-2" evidence="7">
    <location>
        <begin position="27"/>
        <end position="259"/>
    </location>
</feature>
<keyword evidence="5" id="KW-0046">Antibiotic resistance</keyword>
<evidence type="ECO:0000313" key="9">
    <source>
        <dbReference type="Proteomes" id="UP000677913"/>
    </source>
</evidence>
<dbReference type="PANTHER" id="PTHR43229">
    <property type="entry name" value="NODULATION PROTEIN J"/>
    <property type="match status" value="1"/>
</dbReference>
<dbReference type="GO" id="GO:0043190">
    <property type="term" value="C:ATP-binding cassette (ABC) transporter complex"/>
    <property type="evidence" value="ECO:0007669"/>
    <property type="project" value="InterPro"/>
</dbReference>
<feature type="transmembrane region" description="Helical" evidence="6">
    <location>
        <begin position="110"/>
        <end position="138"/>
    </location>
</feature>
<accession>A0A8J7WQL1</accession>
<keyword evidence="2 6" id="KW-0812">Transmembrane</keyword>
<feature type="transmembrane region" description="Helical" evidence="6">
    <location>
        <begin position="144"/>
        <end position="168"/>
    </location>
</feature>
<dbReference type="RefSeq" id="WP_211468654.1">
    <property type="nucleotide sequence ID" value="NZ_JAGSXH010000046.1"/>
</dbReference>
<dbReference type="InterPro" id="IPR051784">
    <property type="entry name" value="Nod_factor_ABC_transporter"/>
</dbReference>
<comment type="caution">
    <text evidence="8">The sequence shown here is derived from an EMBL/GenBank/DDBJ whole genome shotgun (WGS) entry which is preliminary data.</text>
</comment>
<dbReference type="InterPro" id="IPR000412">
    <property type="entry name" value="ABC_2_transport"/>
</dbReference>
<feature type="transmembrane region" description="Helical" evidence="6">
    <location>
        <begin position="25"/>
        <end position="47"/>
    </location>
</feature>
<evidence type="ECO:0000256" key="5">
    <source>
        <dbReference type="ARBA" id="ARBA00023251"/>
    </source>
</evidence>
<evidence type="ECO:0000256" key="1">
    <source>
        <dbReference type="ARBA" id="ARBA00004141"/>
    </source>
</evidence>
<dbReference type="PROSITE" id="PS51012">
    <property type="entry name" value="ABC_TM2"/>
    <property type="match status" value="1"/>
</dbReference>
<dbReference type="GO" id="GO:0140359">
    <property type="term" value="F:ABC-type transporter activity"/>
    <property type="evidence" value="ECO:0007669"/>
    <property type="project" value="InterPro"/>
</dbReference>
<evidence type="ECO:0000313" key="8">
    <source>
        <dbReference type="EMBL" id="MBS2964289.1"/>
    </source>
</evidence>
<dbReference type="InterPro" id="IPR013525">
    <property type="entry name" value="ABC2_TM"/>
</dbReference>
<feature type="transmembrane region" description="Helical" evidence="6">
    <location>
        <begin position="67"/>
        <end position="89"/>
    </location>
</feature>
<reference evidence="8" key="1">
    <citation type="submission" date="2021-04" db="EMBL/GenBank/DDBJ databases">
        <title>Genome based classification of Actinospica acidithermotolerans sp. nov., an actinobacterium isolated from an Indonesian hot spring.</title>
        <authorList>
            <person name="Kusuma A.B."/>
            <person name="Putra K.E."/>
            <person name="Nafisah S."/>
            <person name="Loh J."/>
            <person name="Nouioui I."/>
            <person name="Goodfellow M."/>
        </authorList>
    </citation>
    <scope>NUCLEOTIDE SEQUENCE</scope>
    <source>
        <strain evidence="8">DSM 45618</strain>
    </source>
</reference>
<dbReference type="GO" id="GO:0046677">
    <property type="term" value="P:response to antibiotic"/>
    <property type="evidence" value="ECO:0007669"/>
    <property type="project" value="UniProtKB-KW"/>
</dbReference>
<organism evidence="8 9">
    <name type="scientific">Actinocrinis puniceicyclus</name>
    <dbReference type="NCBI Taxonomy" id="977794"/>
    <lineage>
        <taxon>Bacteria</taxon>
        <taxon>Bacillati</taxon>
        <taxon>Actinomycetota</taxon>
        <taxon>Actinomycetes</taxon>
        <taxon>Catenulisporales</taxon>
        <taxon>Actinospicaceae</taxon>
        <taxon>Actinocrinis</taxon>
    </lineage>
</organism>
<dbReference type="InterPro" id="IPR047817">
    <property type="entry name" value="ABC2_TM_bact-type"/>
</dbReference>
<keyword evidence="3 6" id="KW-1133">Transmembrane helix</keyword>
<dbReference type="Pfam" id="PF01061">
    <property type="entry name" value="ABC2_membrane"/>
    <property type="match status" value="1"/>
</dbReference>
<evidence type="ECO:0000256" key="4">
    <source>
        <dbReference type="ARBA" id="ARBA00023136"/>
    </source>
</evidence>
<feature type="transmembrane region" description="Helical" evidence="6">
    <location>
        <begin position="234"/>
        <end position="256"/>
    </location>
</feature>
<keyword evidence="9" id="KW-1185">Reference proteome</keyword>
<keyword evidence="6" id="KW-1003">Cell membrane</keyword>
<dbReference type="EMBL" id="JAGSXH010000046">
    <property type="protein sequence ID" value="MBS2964289.1"/>
    <property type="molecule type" value="Genomic_DNA"/>
</dbReference>
<sequence>MNTLTYAARDSATMLRRNLRHTVRYPATIIVSLAVPALLLLLFVGVFGGALGAGLAATPSGGRYVDYAVPGILLMTVGYGASSTTLAVNRDMTEGIIGRFRTMAVSRGSVLAGHVAAALIRTLVSAALLVAVALLMGFRSGAGAAGWLAAAALVALLSLALSWLAVAVGLAAGNAEGTSGFTLIVQLLPFVSSAFVPTGTMSGPVRWFAHNQPFTPVIDTLRGLLTGAAIGHSWVPAVAWCAGLTVLGYTWAGALFRRGSVR</sequence>